<evidence type="ECO:0000256" key="3">
    <source>
        <dbReference type="ARBA" id="ARBA00022475"/>
    </source>
</evidence>
<dbReference type="PROSITE" id="PS50928">
    <property type="entry name" value="ABC_TM1"/>
    <property type="match status" value="1"/>
</dbReference>
<keyword evidence="2 7" id="KW-0813">Transport</keyword>
<keyword evidence="3" id="KW-1003">Cell membrane</keyword>
<feature type="transmembrane region" description="Helical" evidence="7">
    <location>
        <begin position="71"/>
        <end position="95"/>
    </location>
</feature>
<dbReference type="KEGG" id="chd:Calhy_2198"/>
<reference evidence="9 10" key="2">
    <citation type="journal article" date="2011" name="J. Bacteriol.">
        <title>Complete genome sequences for the anaerobic, extremely thermophilic plant biomass-degrading bacteria Caldicellulosiruptor hydrothermalis, Caldicellulosiruptor kristjanssonii, Caldicellulosiruptor kronotskyensis, Caldicellulosiruptor owensenis, and Caldicellulosiruptor lactoaceticus.</title>
        <authorList>
            <person name="Blumer-Schuette S.E."/>
            <person name="Ozdemir I."/>
            <person name="Mistry D."/>
            <person name="Lucas S."/>
            <person name="Lapidus A."/>
            <person name="Cheng J.F."/>
            <person name="Goodwin L.A."/>
            <person name="Pitluck S."/>
            <person name="Land M.L."/>
            <person name="Hauser L.J."/>
            <person name="Woyke T."/>
            <person name="Mikhailova N."/>
            <person name="Pati A."/>
            <person name="Kyrpides N.C."/>
            <person name="Ivanova N."/>
            <person name="Detter J.C."/>
            <person name="Walston-Davenport K."/>
            <person name="Han S."/>
            <person name="Adams M.W."/>
            <person name="Kelly R.M."/>
        </authorList>
    </citation>
    <scope>NUCLEOTIDE SEQUENCE [LARGE SCALE GENOMIC DNA]</scope>
    <source>
        <strain evidence="10">DSM 18901 / VKM B-2411 / 108</strain>
    </source>
</reference>
<feature type="transmembrane region" description="Helical" evidence="7">
    <location>
        <begin position="141"/>
        <end position="160"/>
    </location>
</feature>
<accession>E4Q7Y5</accession>
<dbReference type="RefSeq" id="WP_013404046.1">
    <property type="nucleotide sequence ID" value="NC_014652.1"/>
</dbReference>
<dbReference type="InterPro" id="IPR000515">
    <property type="entry name" value="MetI-like"/>
</dbReference>
<evidence type="ECO:0000259" key="8">
    <source>
        <dbReference type="PROSITE" id="PS50928"/>
    </source>
</evidence>
<dbReference type="AlphaFoldDB" id="E4Q7Y5"/>
<evidence type="ECO:0000256" key="7">
    <source>
        <dbReference type="RuleBase" id="RU363032"/>
    </source>
</evidence>
<dbReference type="CDD" id="cd06261">
    <property type="entry name" value="TM_PBP2"/>
    <property type="match status" value="1"/>
</dbReference>
<dbReference type="PANTHER" id="PTHR43744">
    <property type="entry name" value="ABC TRANSPORTER PERMEASE PROTEIN MG189-RELATED-RELATED"/>
    <property type="match status" value="1"/>
</dbReference>
<dbReference type="Pfam" id="PF00528">
    <property type="entry name" value="BPD_transp_1"/>
    <property type="match status" value="1"/>
</dbReference>
<dbReference type="EMBL" id="CP002219">
    <property type="protein sequence ID" value="ADQ07903.1"/>
    <property type="molecule type" value="Genomic_DNA"/>
</dbReference>
<evidence type="ECO:0000256" key="2">
    <source>
        <dbReference type="ARBA" id="ARBA00022448"/>
    </source>
</evidence>
<evidence type="ECO:0000313" key="9">
    <source>
        <dbReference type="EMBL" id="ADQ07903.1"/>
    </source>
</evidence>
<comment type="subcellular location">
    <subcellularLocation>
        <location evidence="1 7">Cell membrane</location>
        <topology evidence="1 7">Multi-pass membrane protein</topology>
    </subcellularLocation>
</comment>
<name>E4Q7Y5_CALH1</name>
<keyword evidence="6 7" id="KW-0472">Membrane</keyword>
<dbReference type="InterPro" id="IPR035906">
    <property type="entry name" value="MetI-like_sf"/>
</dbReference>
<dbReference type="STRING" id="632292.Calhy_2198"/>
<feature type="transmembrane region" description="Helical" evidence="7">
    <location>
        <begin position="240"/>
        <end position="261"/>
    </location>
</feature>
<dbReference type="GO" id="GO:0055085">
    <property type="term" value="P:transmembrane transport"/>
    <property type="evidence" value="ECO:0007669"/>
    <property type="project" value="InterPro"/>
</dbReference>
<dbReference type="eggNOG" id="COG0395">
    <property type="taxonomic scope" value="Bacteria"/>
</dbReference>
<organism evidence="9 10">
    <name type="scientific">Caldicellulosiruptor hydrothermalis (strain DSM 18901 / VKM B-2411 / 108)</name>
    <dbReference type="NCBI Taxonomy" id="632292"/>
    <lineage>
        <taxon>Bacteria</taxon>
        <taxon>Bacillati</taxon>
        <taxon>Bacillota</taxon>
        <taxon>Bacillota incertae sedis</taxon>
        <taxon>Caldicellulosiruptorales</taxon>
        <taxon>Caldicellulosiruptoraceae</taxon>
        <taxon>Caldicellulosiruptor</taxon>
    </lineage>
</organism>
<evidence type="ECO:0000256" key="1">
    <source>
        <dbReference type="ARBA" id="ARBA00004651"/>
    </source>
</evidence>
<keyword evidence="5 7" id="KW-1133">Transmembrane helix</keyword>
<keyword evidence="4 7" id="KW-0812">Transmembrane</keyword>
<evidence type="ECO:0000256" key="6">
    <source>
        <dbReference type="ARBA" id="ARBA00023136"/>
    </source>
</evidence>
<gene>
    <name evidence="9" type="ordered locus">Calhy_2198</name>
</gene>
<dbReference type="SUPFAM" id="SSF161098">
    <property type="entry name" value="MetI-like"/>
    <property type="match status" value="1"/>
</dbReference>
<feature type="transmembrane region" description="Helical" evidence="7">
    <location>
        <begin position="12"/>
        <end position="31"/>
    </location>
</feature>
<dbReference type="GO" id="GO:0005886">
    <property type="term" value="C:plasma membrane"/>
    <property type="evidence" value="ECO:0007669"/>
    <property type="project" value="UniProtKB-SubCell"/>
</dbReference>
<dbReference type="HOGENOM" id="CLU_016047_1_2_9"/>
<evidence type="ECO:0000256" key="5">
    <source>
        <dbReference type="ARBA" id="ARBA00022989"/>
    </source>
</evidence>
<evidence type="ECO:0000313" key="10">
    <source>
        <dbReference type="Proteomes" id="UP000006890"/>
    </source>
</evidence>
<comment type="similarity">
    <text evidence="7">Belongs to the binding-protein-dependent transport system permease family.</text>
</comment>
<reference key="1">
    <citation type="submission" date="2010-09" db="EMBL/GenBank/DDBJ databases">
        <title>Complete sequence of Caldicellulosiruptor hydrothermalis 108.</title>
        <authorList>
            <consortium name="US DOE Joint Genome Institute"/>
            <person name="Lucas S."/>
            <person name="Copeland A."/>
            <person name="Lapidus A."/>
            <person name="Cheng J.-F."/>
            <person name="Bruce D."/>
            <person name="Goodwin L."/>
            <person name="Pitluck S."/>
            <person name="Davenport K."/>
            <person name="Detter J.C."/>
            <person name="Han C."/>
            <person name="Tapia R."/>
            <person name="Land M."/>
            <person name="Hauser L."/>
            <person name="Chang Y.-J."/>
            <person name="Jeffries C."/>
            <person name="Kyrpides N."/>
            <person name="Ivanova N."/>
            <person name="Mikhailova N."/>
            <person name="Blumer-Schuette S.E."/>
            <person name="Kelly R.M."/>
            <person name="Woyke T."/>
        </authorList>
    </citation>
    <scope>NUCLEOTIDE SEQUENCE</scope>
    <source>
        <strain>108</strain>
    </source>
</reference>
<feature type="transmembrane region" description="Helical" evidence="7">
    <location>
        <begin position="107"/>
        <end position="129"/>
    </location>
</feature>
<feature type="domain" description="ABC transmembrane type-1" evidence="8">
    <location>
        <begin position="72"/>
        <end position="261"/>
    </location>
</feature>
<dbReference type="OrthoDB" id="9772609at2"/>
<evidence type="ECO:0000256" key="4">
    <source>
        <dbReference type="ARBA" id="ARBA00022692"/>
    </source>
</evidence>
<dbReference type="Proteomes" id="UP000006890">
    <property type="component" value="Chromosome"/>
</dbReference>
<proteinExistence type="inferred from homology"/>
<sequence>MGKGIKKFVIELFAIVVCLVIYGIPFFFAIINSLKSRTEAAELSISLPKKLHFLQNYKEVLTTENYIVLRAFLNSSIITVVSVLILIFVASMTGYILQRRKEEISSIVNSLILMGLMIPPSVVPTIWILKTLGLYKTLTGMILIEVALSYPFSTLLYTNFMNTIPREIDESAIIDGCGAIQMFWKIIFPLLKPVTVTVTILNAVHIFNDFVNPLYFLPGARNATVQLTLYNFVSRYSTSWNLVFADAVLISIPPLIFFIFFNKKIVAGMTAGAIKA</sequence>
<dbReference type="PANTHER" id="PTHR43744:SF12">
    <property type="entry name" value="ABC TRANSPORTER PERMEASE PROTEIN MG189-RELATED"/>
    <property type="match status" value="1"/>
</dbReference>
<dbReference type="Gene3D" id="1.10.3720.10">
    <property type="entry name" value="MetI-like"/>
    <property type="match status" value="1"/>
</dbReference>
<protein>
    <submittedName>
        <fullName evidence="9">Binding-protein-dependent transport systems inner membrane component</fullName>
    </submittedName>
</protein>
<keyword evidence="10" id="KW-1185">Reference proteome</keyword>